<evidence type="ECO:0000259" key="8">
    <source>
        <dbReference type="Pfam" id="PF07559"/>
    </source>
</evidence>
<dbReference type="AlphaFoldDB" id="A0A7X0JP30"/>
<comment type="similarity">
    <text evidence="2 5">Belongs to the flagella basal body rod proteins family.</text>
</comment>
<keyword evidence="4 5" id="KW-0975">Bacterial flagellum</keyword>
<sequence length="695" mass="72192">MSLFGTMKTSVSGMNAQANRLGAVSDNIANSGTTGYKRAETTFSTLMLSSGGGNYNSGAVQTSTSRSISQQGALSYTTSETDLAISGEGFFVVSDKSGSFLLSRDGTFQENQDGELVNSSGAKLLGYSYTKGEPTTVVNSFDGLEPVKTQGGGMTAAQSTKGVFSVNLPANAETVGSHIANVPPSANSPFSAYSHFIQLNDQAPDLGGAVTNIYYTKTADDTWEITAFADWEGSGATFPYDLSNGDISMRTTTLKFDPITGYLLSGDPILSFEPEDPSLLDFSALTESANGLGSTPKSYQSWNLPSDVPEIDTASGELPASANTDESTYTTKTTLNGYLGYSGSSSLDVYLTKTGPYTWDVAAYNTADSTAGGFPYGLSGSAPLAATTFEFDPSTGAMTSAGLLEIPLMSGDTYPIDFSGSVSLPDGTAGWVDTSSVSLNFNPAEPVVEKQIVGATTPAQNLATSTFTNKSSLTTYDTLGNRIQLDIYYTKGKDSTWEMAVFNHADASSSGFPYGADGSSSLVTKILTFNSETGALEGEEQLEIPFGSGAPLTLSLDGTTQLAANFVVAAANVDGSGASPAIGYEISDDGILSMRYADGSLLPSYRIPLAAVESPDNLTVLGGNAFSANGSSGVTTLGFPGSSGFGSITSGALETSNVDLASELTDMIESQRSYSANSKVFQTGSELLDMLVQLR</sequence>
<dbReference type="GO" id="GO:0071978">
    <property type="term" value="P:bacterial-type flagellum-dependent swarming motility"/>
    <property type="evidence" value="ECO:0007669"/>
    <property type="project" value="TreeGrafter"/>
</dbReference>
<evidence type="ECO:0000256" key="3">
    <source>
        <dbReference type="ARBA" id="ARBA00019015"/>
    </source>
</evidence>
<dbReference type="InterPro" id="IPR020013">
    <property type="entry name" value="Flagellar_FlgE/F/G"/>
</dbReference>
<evidence type="ECO:0000259" key="6">
    <source>
        <dbReference type="Pfam" id="PF00460"/>
    </source>
</evidence>
<name>A0A7X0JP30_9HYPH</name>
<comment type="function">
    <text evidence="5">A flexible structure which links the flagellar filament to the drive apparatus in the basal body.</text>
</comment>
<dbReference type="GO" id="GO:0009424">
    <property type="term" value="C:bacterial-type flagellum hook"/>
    <property type="evidence" value="ECO:0007669"/>
    <property type="project" value="TreeGrafter"/>
</dbReference>
<dbReference type="Pfam" id="PF06429">
    <property type="entry name" value="Flg_bbr_C"/>
    <property type="match status" value="1"/>
</dbReference>
<organism evidence="10 11">
    <name type="scientific">Rhizobium soli</name>
    <dbReference type="NCBI Taxonomy" id="424798"/>
    <lineage>
        <taxon>Bacteria</taxon>
        <taxon>Pseudomonadati</taxon>
        <taxon>Pseudomonadota</taxon>
        <taxon>Alphaproteobacteria</taxon>
        <taxon>Hyphomicrobiales</taxon>
        <taxon>Rhizobiaceae</taxon>
        <taxon>Rhizobium/Agrobacterium group</taxon>
        <taxon>Rhizobium</taxon>
    </lineage>
</organism>
<accession>A0A7X0JP30</accession>
<dbReference type="GO" id="GO:0005829">
    <property type="term" value="C:cytosol"/>
    <property type="evidence" value="ECO:0007669"/>
    <property type="project" value="TreeGrafter"/>
</dbReference>
<dbReference type="InterPro" id="IPR053967">
    <property type="entry name" value="LlgE_F_G-like_D1"/>
</dbReference>
<evidence type="ECO:0000256" key="1">
    <source>
        <dbReference type="ARBA" id="ARBA00004117"/>
    </source>
</evidence>
<evidence type="ECO:0000313" key="11">
    <source>
        <dbReference type="Proteomes" id="UP000585437"/>
    </source>
</evidence>
<dbReference type="PANTHER" id="PTHR30435">
    <property type="entry name" value="FLAGELLAR PROTEIN"/>
    <property type="match status" value="1"/>
</dbReference>
<evidence type="ECO:0000313" key="10">
    <source>
        <dbReference type="EMBL" id="MBB6511191.1"/>
    </source>
</evidence>
<gene>
    <name evidence="10" type="ORF">F4695_004589</name>
</gene>
<dbReference type="Gene3D" id="2.60.98.20">
    <property type="entry name" value="Flagellar hook protein FlgE"/>
    <property type="match status" value="2"/>
</dbReference>
<dbReference type="RefSeq" id="WP_184656172.1">
    <property type="nucleotide sequence ID" value="NZ_JACHBU010000022.1"/>
</dbReference>
<dbReference type="InterPro" id="IPR001444">
    <property type="entry name" value="Flag_bb_rod_N"/>
</dbReference>
<keyword evidence="10" id="KW-0969">Cilium</keyword>
<dbReference type="InterPro" id="IPR037925">
    <property type="entry name" value="FlgE/F/G-like"/>
</dbReference>
<dbReference type="Pfam" id="PF22692">
    <property type="entry name" value="LlgE_F_G_D1"/>
    <property type="match status" value="1"/>
</dbReference>
<dbReference type="InterPro" id="IPR010930">
    <property type="entry name" value="Flg_bb/hook_C_dom"/>
</dbReference>
<protein>
    <recommendedName>
        <fullName evidence="3 5">Flagellar hook protein FlgE</fullName>
    </recommendedName>
</protein>
<proteinExistence type="inferred from homology"/>
<dbReference type="NCBIfam" id="TIGR03506">
    <property type="entry name" value="FlgEFG_subfam"/>
    <property type="match status" value="2"/>
</dbReference>
<keyword evidence="10" id="KW-0282">Flagellum</keyword>
<evidence type="ECO:0000256" key="4">
    <source>
        <dbReference type="ARBA" id="ARBA00023143"/>
    </source>
</evidence>
<evidence type="ECO:0000256" key="5">
    <source>
        <dbReference type="RuleBase" id="RU362116"/>
    </source>
</evidence>
<dbReference type="PANTHER" id="PTHR30435:SF1">
    <property type="entry name" value="FLAGELLAR HOOK PROTEIN FLGE"/>
    <property type="match status" value="1"/>
</dbReference>
<evidence type="ECO:0000256" key="2">
    <source>
        <dbReference type="ARBA" id="ARBA00009677"/>
    </source>
</evidence>
<dbReference type="GO" id="GO:0009425">
    <property type="term" value="C:bacterial-type flagellum basal body"/>
    <property type="evidence" value="ECO:0007669"/>
    <property type="project" value="UniProtKB-SubCell"/>
</dbReference>
<dbReference type="Pfam" id="PF00460">
    <property type="entry name" value="Flg_bb_rod"/>
    <property type="match status" value="1"/>
</dbReference>
<evidence type="ECO:0000259" key="7">
    <source>
        <dbReference type="Pfam" id="PF06429"/>
    </source>
</evidence>
<feature type="domain" description="Flagellar hook protein FlgE/F/G-like D1" evidence="9">
    <location>
        <begin position="84"/>
        <end position="165"/>
    </location>
</feature>
<comment type="caution">
    <text evidence="10">The sequence shown here is derived from an EMBL/GenBank/DDBJ whole genome shotgun (WGS) entry which is preliminary data.</text>
</comment>
<feature type="domain" description="Flagellar hook protein FlgE D2" evidence="8">
    <location>
        <begin position="458"/>
        <end position="575"/>
    </location>
</feature>
<reference evidence="10 11" key="1">
    <citation type="submission" date="2020-08" db="EMBL/GenBank/DDBJ databases">
        <title>The Agave Microbiome: Exploring the role of microbial communities in plant adaptations to desert environments.</title>
        <authorList>
            <person name="Partida-Martinez L.P."/>
        </authorList>
    </citation>
    <scope>NUCLEOTIDE SEQUENCE [LARGE SCALE GENOMIC DNA]</scope>
    <source>
        <strain evidence="10 11">AS3.12</strain>
    </source>
</reference>
<feature type="domain" description="Flagellar basal body rod protein N-terminal" evidence="6">
    <location>
        <begin position="7"/>
        <end position="37"/>
    </location>
</feature>
<dbReference type="EMBL" id="JACHBU010000022">
    <property type="protein sequence ID" value="MBB6511191.1"/>
    <property type="molecule type" value="Genomic_DNA"/>
</dbReference>
<dbReference type="InterPro" id="IPR011491">
    <property type="entry name" value="FlgE_D2"/>
</dbReference>
<feature type="domain" description="Flagellar basal-body/hook protein C-terminal" evidence="7">
    <location>
        <begin position="650"/>
        <end position="694"/>
    </location>
</feature>
<dbReference type="InterPro" id="IPR037058">
    <property type="entry name" value="Falgellar_hook_FlgE_sf"/>
</dbReference>
<dbReference type="SUPFAM" id="SSF117143">
    <property type="entry name" value="Flagellar hook protein flgE"/>
    <property type="match status" value="3"/>
</dbReference>
<dbReference type="Pfam" id="PF07559">
    <property type="entry name" value="FlgE_D2"/>
    <property type="match status" value="1"/>
</dbReference>
<keyword evidence="10" id="KW-0966">Cell projection</keyword>
<dbReference type="Proteomes" id="UP000585437">
    <property type="component" value="Unassembled WGS sequence"/>
</dbReference>
<keyword evidence="11" id="KW-1185">Reference proteome</keyword>
<comment type="subcellular location">
    <subcellularLocation>
        <location evidence="1 5">Bacterial flagellum basal body</location>
    </subcellularLocation>
</comment>
<evidence type="ECO:0000259" key="9">
    <source>
        <dbReference type="Pfam" id="PF22692"/>
    </source>
</evidence>